<sequence length="635" mass="68633">MRVIRIQFRGYQRLVNTACNTDGKLIAFLGPNEAGKTTVLRALEWFSSGAAPLPPTSRNRLNPPEGTSPVVEVTYWLAAEDVAALAHIGRIGDPSTFTRTRDSDGTWRSSINPEVHRVSTPFEEARASFAAALEAPEGHFTDRDDESIDYAVQIDEAEPLVSEVLSNVDAGWNPEWTADWDNFMAVLAQTDAGKAIAAQLGQARQLLEATHPNDAIQDVLRQRAPGFVMFTEADRNLQSSYNLADEALRAAPPSALANLAWVAGLDLSELWAATSEGDVRTARTLERRANERLRATLGPRWSQKGIDVEFNLSGSELEVLVVEHAPDGSNTPVRERSDGLLTFIALVAFLARQDFPVPPVLLVDEAETHLHYDAQADLVEVLTNDVAASQVFYTTHSPGCLPRDLGTGVRLVAPDAKRSDMSTLRNDFWTADARGFTPLLFAMGAGAAAFSSFRKAVLAEGPADMILLPSLLRLATGLHELDFQVVPGIAESRADGLELEDAAARVVWLLDGDDGGDIRRTQLLESGVREDRIFQYAAPKAVEDFVDRAIYVDMVNALLATKKGAPQITASDLATGVSVAKAVEMWGLEAGAKVPGKTVVASQLISDAKRLVLADGAADELNALHNAMISTLGKR</sequence>
<dbReference type="GO" id="GO:0005524">
    <property type="term" value="F:ATP binding"/>
    <property type="evidence" value="ECO:0007669"/>
    <property type="project" value="InterPro"/>
</dbReference>
<dbReference type="GO" id="GO:0006302">
    <property type="term" value="P:double-strand break repair"/>
    <property type="evidence" value="ECO:0007669"/>
    <property type="project" value="TreeGrafter"/>
</dbReference>
<proteinExistence type="predicted"/>
<evidence type="ECO:0000313" key="3">
    <source>
        <dbReference type="EMBL" id="NYG99237.1"/>
    </source>
</evidence>
<dbReference type="Pfam" id="PF13304">
    <property type="entry name" value="AAA_21"/>
    <property type="match status" value="1"/>
</dbReference>
<comment type="caution">
    <text evidence="3">The sequence shown here is derived from an EMBL/GenBank/DDBJ whole genome shotgun (WGS) entry which is preliminary data.</text>
</comment>
<organism evidence="3 4">
    <name type="scientific">Schumannella luteola</name>
    <dbReference type="NCBI Taxonomy" id="472059"/>
    <lineage>
        <taxon>Bacteria</taxon>
        <taxon>Bacillati</taxon>
        <taxon>Actinomycetota</taxon>
        <taxon>Actinomycetes</taxon>
        <taxon>Micrococcales</taxon>
        <taxon>Microbacteriaceae</taxon>
        <taxon>Schumannella</taxon>
    </lineage>
</organism>
<dbReference type="InterPro" id="IPR003959">
    <property type="entry name" value="ATPase_AAA_core"/>
</dbReference>
<gene>
    <name evidence="3" type="ORF">BJ979_001863</name>
</gene>
<dbReference type="SUPFAM" id="SSF52540">
    <property type="entry name" value="P-loop containing nucleoside triphosphate hydrolases"/>
    <property type="match status" value="1"/>
</dbReference>
<dbReference type="GO" id="GO:0000731">
    <property type="term" value="P:DNA synthesis involved in DNA repair"/>
    <property type="evidence" value="ECO:0007669"/>
    <property type="project" value="TreeGrafter"/>
</dbReference>
<name>A0A852YHB3_9MICO</name>
<keyword evidence="1" id="KW-0742">SOS response</keyword>
<evidence type="ECO:0000313" key="4">
    <source>
        <dbReference type="Proteomes" id="UP000553888"/>
    </source>
</evidence>
<dbReference type="InterPro" id="IPR027417">
    <property type="entry name" value="P-loop_NTPase"/>
</dbReference>
<dbReference type="GO" id="GO:0016887">
    <property type="term" value="F:ATP hydrolysis activity"/>
    <property type="evidence" value="ECO:0007669"/>
    <property type="project" value="InterPro"/>
</dbReference>
<dbReference type="RefSeq" id="WP_179567296.1">
    <property type="nucleotide sequence ID" value="NZ_JACBZY010000001.1"/>
</dbReference>
<keyword evidence="1" id="KW-0227">DNA damage</keyword>
<protein>
    <recommendedName>
        <fullName evidence="2">ATPase AAA-type core domain-containing protein</fullName>
    </recommendedName>
</protein>
<dbReference type="GO" id="GO:0009432">
    <property type="term" value="P:SOS response"/>
    <property type="evidence" value="ECO:0007669"/>
    <property type="project" value="UniProtKB-KW"/>
</dbReference>
<dbReference type="EMBL" id="JACBZY010000001">
    <property type="protein sequence ID" value="NYG99237.1"/>
    <property type="molecule type" value="Genomic_DNA"/>
</dbReference>
<dbReference type="AlphaFoldDB" id="A0A852YHB3"/>
<keyword evidence="4" id="KW-1185">Reference proteome</keyword>
<feature type="domain" description="ATPase AAA-type core" evidence="2">
    <location>
        <begin position="284"/>
        <end position="399"/>
    </location>
</feature>
<dbReference type="Proteomes" id="UP000553888">
    <property type="component" value="Unassembled WGS sequence"/>
</dbReference>
<dbReference type="PANTHER" id="PTHR32182">
    <property type="entry name" value="DNA REPLICATION AND REPAIR PROTEIN RECF"/>
    <property type="match status" value="1"/>
</dbReference>
<reference evidence="3 4" key="1">
    <citation type="submission" date="2020-07" db="EMBL/GenBank/DDBJ databases">
        <title>Sequencing the genomes of 1000 actinobacteria strains.</title>
        <authorList>
            <person name="Klenk H.-P."/>
        </authorList>
    </citation>
    <scope>NUCLEOTIDE SEQUENCE [LARGE SCALE GENOMIC DNA]</scope>
    <source>
        <strain evidence="3 4">DSM 23141</strain>
    </source>
</reference>
<dbReference type="Gene3D" id="3.40.50.300">
    <property type="entry name" value="P-loop containing nucleotide triphosphate hydrolases"/>
    <property type="match status" value="1"/>
</dbReference>
<evidence type="ECO:0000259" key="2">
    <source>
        <dbReference type="Pfam" id="PF13304"/>
    </source>
</evidence>
<dbReference type="PANTHER" id="PTHR32182:SF25">
    <property type="entry name" value="SLR1056 PROTEIN"/>
    <property type="match status" value="1"/>
</dbReference>
<accession>A0A852YHB3</accession>
<evidence type="ECO:0000256" key="1">
    <source>
        <dbReference type="ARBA" id="ARBA00023236"/>
    </source>
</evidence>